<evidence type="ECO:0000313" key="1">
    <source>
        <dbReference type="EMBL" id="KAL1595252.1"/>
    </source>
</evidence>
<comment type="caution">
    <text evidence="1">The sequence shown here is derived from an EMBL/GenBank/DDBJ whole genome shotgun (WGS) entry which is preliminary data.</text>
</comment>
<reference evidence="1 2" key="1">
    <citation type="submission" date="2024-02" db="EMBL/GenBank/DDBJ databases">
        <title>De novo assembly and annotation of 12 fungi associated with fruit tree decline syndrome in Ontario, Canada.</title>
        <authorList>
            <person name="Sulman M."/>
            <person name="Ellouze W."/>
            <person name="Ilyukhin E."/>
        </authorList>
    </citation>
    <scope>NUCLEOTIDE SEQUENCE [LARGE SCALE GENOMIC DNA]</scope>
    <source>
        <strain evidence="1 2">M42-189</strain>
    </source>
</reference>
<evidence type="ECO:0000313" key="2">
    <source>
        <dbReference type="Proteomes" id="UP001521785"/>
    </source>
</evidence>
<keyword evidence="2" id="KW-1185">Reference proteome</keyword>
<dbReference type="EMBL" id="JAKJXO020000016">
    <property type="protein sequence ID" value="KAL1595252.1"/>
    <property type="molecule type" value="Genomic_DNA"/>
</dbReference>
<organism evidence="1 2">
    <name type="scientific">Paraconiothyrium brasiliense</name>
    <dbReference type="NCBI Taxonomy" id="300254"/>
    <lineage>
        <taxon>Eukaryota</taxon>
        <taxon>Fungi</taxon>
        <taxon>Dikarya</taxon>
        <taxon>Ascomycota</taxon>
        <taxon>Pezizomycotina</taxon>
        <taxon>Dothideomycetes</taxon>
        <taxon>Pleosporomycetidae</taxon>
        <taxon>Pleosporales</taxon>
        <taxon>Massarineae</taxon>
        <taxon>Didymosphaeriaceae</taxon>
        <taxon>Paraconiothyrium</taxon>
    </lineage>
</organism>
<proteinExistence type="predicted"/>
<sequence>MDSGYLDSWGDLGMNAEPRFQIRLKQSCAPLVTNGYKINYVDPTDPSKTYMRYSYLRNNTITNTTADVADWRIYLVPLKSPFDQVVSFYAGSIDLDYRTRLVPMYRGEDPAFVPELNRTDAYAALVFLDATDMIYHEKVEDPWFTATTSASEEMRTFFESESLYVSDEPATVIGCTSQVFYCNPKIDNVQQRCANLYASHESMDSVTAIWPEPDDLKAFIGYLQTNNIMIATPDSFYNTPGLPNLLARFTTEGVMQWDAFPRDRWKKEMEFVSQASLASFQSNVPQASQNGVWYLNRTLCDSETEAGLCEKLCKSQVSGLDLYILPMAQILGQARAIIH</sequence>
<gene>
    <name evidence="1" type="ORF">SLS60_009941</name>
</gene>
<dbReference type="Proteomes" id="UP001521785">
    <property type="component" value="Unassembled WGS sequence"/>
</dbReference>
<accession>A0ABR3QSX1</accession>
<protein>
    <submittedName>
        <fullName evidence="1">Uncharacterized protein</fullName>
    </submittedName>
</protein>
<name>A0ABR3QSX1_9PLEO</name>